<organism evidence="1 2">
    <name type="scientific">Candidatus Lloydbacteria bacterium RIFCSPHIGHO2_01_FULL_49_22</name>
    <dbReference type="NCBI Taxonomy" id="1798658"/>
    <lineage>
        <taxon>Bacteria</taxon>
        <taxon>Candidatus Lloydiibacteriota</taxon>
    </lineage>
</organism>
<dbReference type="Pfam" id="PF08713">
    <property type="entry name" value="DNA_alkylation"/>
    <property type="match status" value="1"/>
</dbReference>
<dbReference type="AlphaFoldDB" id="A0A1G2CZK7"/>
<comment type="caution">
    <text evidence="1">The sequence shown here is derived from an EMBL/GenBank/DDBJ whole genome shotgun (WGS) entry which is preliminary data.</text>
</comment>
<evidence type="ECO:0000313" key="2">
    <source>
        <dbReference type="Proteomes" id="UP000177122"/>
    </source>
</evidence>
<dbReference type="InterPro" id="IPR014825">
    <property type="entry name" value="DNA_alkylation"/>
</dbReference>
<dbReference type="SUPFAM" id="SSF48371">
    <property type="entry name" value="ARM repeat"/>
    <property type="match status" value="1"/>
</dbReference>
<dbReference type="Proteomes" id="UP000177122">
    <property type="component" value="Unassembled WGS sequence"/>
</dbReference>
<sequence length="234" mass="26431">MQTALHIERALKKVGTAKRAASSARFFKTGKGEYGQGDIFVGVTVPEQRKLAKEYATLPQGEIAKLLKRRIHECRLTALILLIGQYKSGDEAARTKIARFYLARTKYVNSWDLVDVSAGAILGTHLLTRDRRILYRLARSKNIWERRIAIIATLAFIKAGDVHDTLLLAELLLADTHDLMHKAVGWMLREVGKQARPALVCFLKINAAHMPRTALRYAIEHFGEAERKKFLRAT</sequence>
<dbReference type="PANTHER" id="PTHR34070">
    <property type="entry name" value="ARMADILLO-TYPE FOLD"/>
    <property type="match status" value="1"/>
</dbReference>
<dbReference type="PANTHER" id="PTHR34070:SF1">
    <property type="entry name" value="DNA ALKYLATION REPAIR PROTEIN"/>
    <property type="match status" value="1"/>
</dbReference>
<name>A0A1G2CZK7_9BACT</name>
<protein>
    <submittedName>
        <fullName evidence="1">DNA alkylation repair protein</fullName>
    </submittedName>
</protein>
<evidence type="ECO:0000313" key="1">
    <source>
        <dbReference type="EMBL" id="OGZ06100.1"/>
    </source>
</evidence>
<accession>A0A1G2CZK7</accession>
<dbReference type="InterPro" id="IPR016024">
    <property type="entry name" value="ARM-type_fold"/>
</dbReference>
<dbReference type="Gene3D" id="1.25.10.90">
    <property type="match status" value="1"/>
</dbReference>
<dbReference type="EMBL" id="MHLI01000005">
    <property type="protein sequence ID" value="OGZ06100.1"/>
    <property type="molecule type" value="Genomic_DNA"/>
</dbReference>
<proteinExistence type="predicted"/>
<dbReference type="CDD" id="cd06561">
    <property type="entry name" value="AlkD_like"/>
    <property type="match status" value="1"/>
</dbReference>
<gene>
    <name evidence="1" type="ORF">A2845_01645</name>
</gene>
<reference evidence="1 2" key="1">
    <citation type="journal article" date="2016" name="Nat. Commun.">
        <title>Thousands of microbial genomes shed light on interconnected biogeochemical processes in an aquifer system.</title>
        <authorList>
            <person name="Anantharaman K."/>
            <person name="Brown C.T."/>
            <person name="Hug L.A."/>
            <person name="Sharon I."/>
            <person name="Castelle C.J."/>
            <person name="Probst A.J."/>
            <person name="Thomas B.C."/>
            <person name="Singh A."/>
            <person name="Wilkins M.J."/>
            <person name="Karaoz U."/>
            <person name="Brodie E.L."/>
            <person name="Williams K.H."/>
            <person name="Hubbard S.S."/>
            <person name="Banfield J.F."/>
        </authorList>
    </citation>
    <scope>NUCLEOTIDE SEQUENCE [LARGE SCALE GENOMIC DNA]</scope>
</reference>